<dbReference type="PANTHER" id="PTHR11608:SF0">
    <property type="entry name" value="BIFUNCTIONAL PROTEIN PYRR"/>
    <property type="match status" value="1"/>
</dbReference>
<dbReference type="RefSeq" id="WP_137092552.1">
    <property type="nucleotide sequence ID" value="NZ_CP028923.1"/>
</dbReference>
<dbReference type="Pfam" id="PF00156">
    <property type="entry name" value="Pribosyltran"/>
    <property type="match status" value="1"/>
</dbReference>
<dbReference type="AlphaFoldDB" id="A0A4D7JTS0"/>
<dbReference type="EMBL" id="CP028923">
    <property type="protein sequence ID" value="QCK16960.1"/>
    <property type="molecule type" value="Genomic_DNA"/>
</dbReference>
<feature type="domain" description="Phosphoribosyltransferase" evidence="1">
    <location>
        <begin position="7"/>
        <end position="142"/>
    </location>
</feature>
<evidence type="ECO:0000259" key="1">
    <source>
        <dbReference type="Pfam" id="PF00156"/>
    </source>
</evidence>
<dbReference type="InterPro" id="IPR000836">
    <property type="entry name" value="PRTase_dom"/>
</dbReference>
<keyword evidence="2" id="KW-0808">Transferase</keyword>
<evidence type="ECO:0000313" key="3">
    <source>
        <dbReference type="Proteomes" id="UP000298616"/>
    </source>
</evidence>
<organism evidence="2 3">
    <name type="scientific">Mangrovivirga cuniculi</name>
    <dbReference type="NCBI Taxonomy" id="2715131"/>
    <lineage>
        <taxon>Bacteria</taxon>
        <taxon>Pseudomonadati</taxon>
        <taxon>Bacteroidota</taxon>
        <taxon>Cytophagia</taxon>
        <taxon>Cytophagales</taxon>
        <taxon>Mangrovivirgaceae</taxon>
        <taxon>Mangrovivirga</taxon>
    </lineage>
</organism>
<dbReference type="OrthoDB" id="664757at2"/>
<evidence type="ECO:0000313" key="2">
    <source>
        <dbReference type="EMBL" id="QCK16960.1"/>
    </source>
</evidence>
<dbReference type="Proteomes" id="UP000298616">
    <property type="component" value="Chromosome"/>
</dbReference>
<protein>
    <submittedName>
        <fullName evidence="2">Phosphoribosyltransferase</fullName>
    </submittedName>
</protein>
<name>A0A4D7JTS0_9BACT</name>
<keyword evidence="2" id="KW-0328">Glycosyltransferase</keyword>
<dbReference type="InterPro" id="IPR050137">
    <property type="entry name" value="PyrR_bifunctional"/>
</dbReference>
<dbReference type="SUPFAM" id="SSF53271">
    <property type="entry name" value="PRTase-like"/>
    <property type="match status" value="1"/>
</dbReference>
<sequence length="167" mass="18535">MTSTDNKILDAKSIRQKIRRMAYEIYERNFEEKSLVLAGIQGAGVDLARELGKEIESISDVSVEILEVLIDKTDPDDVKISDDTPLPSINDKVVILVDDVLNTGRTMANGMKIFLGTSVKKIETVVLVNRSHKSFPVLANYLGYELSTTLNDHVEVILGNDPAVYLK</sequence>
<dbReference type="PANTHER" id="PTHR11608">
    <property type="entry name" value="BIFUNCTIONAL PROTEIN PYRR"/>
    <property type="match status" value="1"/>
</dbReference>
<accession>A0A4D7JTS0</accession>
<gene>
    <name evidence="2" type="ORF">DCC35_20610</name>
</gene>
<dbReference type="KEGG" id="fpf:DCC35_20610"/>
<dbReference type="InterPro" id="IPR029057">
    <property type="entry name" value="PRTase-like"/>
</dbReference>
<dbReference type="GO" id="GO:0016757">
    <property type="term" value="F:glycosyltransferase activity"/>
    <property type="evidence" value="ECO:0007669"/>
    <property type="project" value="UniProtKB-KW"/>
</dbReference>
<reference evidence="2 3" key="1">
    <citation type="submission" date="2018-04" db="EMBL/GenBank/DDBJ databases">
        <title>Complete genome uncultured novel isolate.</title>
        <authorList>
            <person name="Merlino G."/>
        </authorList>
    </citation>
    <scope>NUCLEOTIDE SEQUENCE [LARGE SCALE GENOMIC DNA]</scope>
    <source>
        <strain evidence="3">R1DC9</strain>
    </source>
</reference>
<proteinExistence type="predicted"/>
<dbReference type="CDD" id="cd06223">
    <property type="entry name" value="PRTases_typeI"/>
    <property type="match status" value="1"/>
</dbReference>
<keyword evidence="3" id="KW-1185">Reference proteome</keyword>
<dbReference type="Gene3D" id="3.40.50.2020">
    <property type="match status" value="1"/>
</dbReference>